<dbReference type="AlphaFoldDB" id="A0A4Z1IZU3"/>
<sequence>MNFLTILGYGNDFEKSFDEVQNCRALPFDGFLKGEMTCAAEIGQLMFISLLVTGSSRTMFRFENNIKGE</sequence>
<dbReference type="Proteomes" id="UP000297229">
    <property type="component" value="Unassembled WGS sequence"/>
</dbReference>
<reference evidence="1 2" key="1">
    <citation type="submission" date="2017-12" db="EMBL/GenBank/DDBJ databases">
        <title>Comparative genomics of Botrytis spp.</title>
        <authorList>
            <person name="Valero-Jimenez C.A."/>
            <person name="Tapia P."/>
            <person name="Veloso J."/>
            <person name="Silva-Moreno E."/>
            <person name="Staats M."/>
            <person name="Valdes J.H."/>
            <person name="Van Kan J.A.L."/>
        </authorList>
    </citation>
    <scope>NUCLEOTIDE SEQUENCE [LARGE SCALE GENOMIC DNA]</scope>
    <source>
        <strain evidence="1 2">Be9601</strain>
    </source>
</reference>
<gene>
    <name evidence="1" type="ORF">BELL_1025g00010</name>
</gene>
<evidence type="ECO:0000313" key="1">
    <source>
        <dbReference type="EMBL" id="TGO64952.1"/>
    </source>
</evidence>
<protein>
    <submittedName>
        <fullName evidence="1">Uncharacterized protein</fullName>
    </submittedName>
</protein>
<evidence type="ECO:0000313" key="2">
    <source>
        <dbReference type="Proteomes" id="UP000297229"/>
    </source>
</evidence>
<organism evidence="1 2">
    <name type="scientific">Botrytis elliptica</name>
    <dbReference type="NCBI Taxonomy" id="278938"/>
    <lineage>
        <taxon>Eukaryota</taxon>
        <taxon>Fungi</taxon>
        <taxon>Dikarya</taxon>
        <taxon>Ascomycota</taxon>
        <taxon>Pezizomycotina</taxon>
        <taxon>Leotiomycetes</taxon>
        <taxon>Helotiales</taxon>
        <taxon>Sclerotiniaceae</taxon>
        <taxon>Botrytis</taxon>
    </lineage>
</organism>
<accession>A0A4Z1IZU3</accession>
<keyword evidence="2" id="KW-1185">Reference proteome</keyword>
<comment type="caution">
    <text evidence="1">The sequence shown here is derived from an EMBL/GenBank/DDBJ whole genome shotgun (WGS) entry which is preliminary data.</text>
</comment>
<dbReference type="EMBL" id="PQXM01001023">
    <property type="protein sequence ID" value="TGO64952.1"/>
    <property type="molecule type" value="Genomic_DNA"/>
</dbReference>
<proteinExistence type="predicted"/>
<name>A0A4Z1IZU3_9HELO</name>